<accession>A0A7V5UEV8</accession>
<protein>
    <submittedName>
        <fullName evidence="2">DUF1016 family protein</fullName>
    </submittedName>
</protein>
<organism evidence="2">
    <name type="scientific">Caldithrix abyssi</name>
    <dbReference type="NCBI Taxonomy" id="187145"/>
    <lineage>
        <taxon>Bacteria</taxon>
        <taxon>Pseudomonadati</taxon>
        <taxon>Calditrichota</taxon>
        <taxon>Calditrichia</taxon>
        <taxon>Calditrichales</taxon>
        <taxon>Calditrichaceae</taxon>
        <taxon>Caldithrix</taxon>
    </lineage>
</organism>
<dbReference type="AlphaFoldDB" id="A0A7V5UEV8"/>
<evidence type="ECO:0000259" key="1">
    <source>
        <dbReference type="Pfam" id="PF06250"/>
    </source>
</evidence>
<dbReference type="EMBL" id="DROD01000413">
    <property type="protein sequence ID" value="HHJ52740.1"/>
    <property type="molecule type" value="Genomic_DNA"/>
</dbReference>
<dbReference type="Gene3D" id="3.40.1350.10">
    <property type="match status" value="1"/>
</dbReference>
<dbReference type="InterPro" id="IPR053148">
    <property type="entry name" value="PD-DEXK-like_domain"/>
</dbReference>
<dbReference type="PANTHER" id="PTHR30547">
    <property type="entry name" value="UNCHARACTERIZED PROTEIN YHCG-RELATED"/>
    <property type="match status" value="1"/>
</dbReference>
<feature type="domain" description="YhcG PDDEXK nuclease" evidence="1">
    <location>
        <begin position="1"/>
        <end position="135"/>
    </location>
</feature>
<dbReference type="InterPro" id="IPR009362">
    <property type="entry name" value="YhcG_C"/>
</dbReference>
<evidence type="ECO:0000313" key="2">
    <source>
        <dbReference type="EMBL" id="HHJ52740.1"/>
    </source>
</evidence>
<dbReference type="PANTHER" id="PTHR30547:SF0">
    <property type="entry name" value="BLR8175 PROTEIN"/>
    <property type="match status" value="1"/>
</dbReference>
<comment type="caution">
    <text evidence="2">The sequence shown here is derived from an EMBL/GenBank/DDBJ whole genome shotgun (WGS) entry which is preliminary data.</text>
</comment>
<reference evidence="2" key="1">
    <citation type="journal article" date="2020" name="mSystems">
        <title>Genome- and Community-Level Interaction Insights into Carbon Utilization and Element Cycling Functions of Hydrothermarchaeota in Hydrothermal Sediment.</title>
        <authorList>
            <person name="Zhou Z."/>
            <person name="Liu Y."/>
            <person name="Xu W."/>
            <person name="Pan J."/>
            <person name="Luo Z.H."/>
            <person name="Li M."/>
        </authorList>
    </citation>
    <scope>NUCLEOTIDE SEQUENCE [LARGE SCALE GENOMIC DNA]</scope>
    <source>
        <strain evidence="2">HyVt-527</strain>
    </source>
</reference>
<feature type="non-terminal residue" evidence="2">
    <location>
        <position position="1"/>
    </location>
</feature>
<gene>
    <name evidence="2" type="ORF">ENJ89_06055</name>
</gene>
<sequence>SEKDLRKALVHNLKDFILELGRGFTFIGEEFRVEVGNHDYYIDLLFFHRDLRCLVAVELKIEEFQPEFLGKMNFYLEALDRDVKKADENPSVGILLCKGKDQEVVEFALARNISPMLIADYETKLINKKLLQAKLRELIELEHQVREAGVRYG</sequence>
<proteinExistence type="predicted"/>
<dbReference type="InterPro" id="IPR011856">
    <property type="entry name" value="tRNA_endonuc-like_dom_sf"/>
</dbReference>
<dbReference type="Pfam" id="PF06250">
    <property type="entry name" value="YhcG_C"/>
    <property type="match status" value="1"/>
</dbReference>
<dbReference type="Proteomes" id="UP000886124">
    <property type="component" value="Unassembled WGS sequence"/>
</dbReference>
<dbReference type="GO" id="GO:0003676">
    <property type="term" value="F:nucleic acid binding"/>
    <property type="evidence" value="ECO:0007669"/>
    <property type="project" value="InterPro"/>
</dbReference>
<name>A0A7V5UEV8_CALAY</name>